<dbReference type="PANTHER" id="PTHR42924:SF3">
    <property type="entry name" value="POLYMERASE_HISTIDINOL PHOSPHATASE N-TERMINAL DOMAIN-CONTAINING PROTEIN"/>
    <property type="match status" value="1"/>
</dbReference>
<dbReference type="Gene3D" id="3.20.20.140">
    <property type="entry name" value="Metal-dependent hydrolases"/>
    <property type="match status" value="1"/>
</dbReference>
<dbReference type="InterPro" id="IPR052018">
    <property type="entry name" value="PHP_domain"/>
</dbReference>
<dbReference type="AlphaFoldDB" id="A0A284VUG4"/>
<organism evidence="3 4">
    <name type="scientific">Candidatus Methanoperedens nitratireducens</name>
    <dbReference type="NCBI Taxonomy" id="1392998"/>
    <lineage>
        <taxon>Archaea</taxon>
        <taxon>Methanobacteriati</taxon>
        <taxon>Methanobacteriota</taxon>
        <taxon>Stenosarchaea group</taxon>
        <taxon>Methanomicrobia</taxon>
        <taxon>Methanosarcinales</taxon>
        <taxon>ANME-2 cluster</taxon>
        <taxon>Candidatus Methanoperedentaceae</taxon>
        <taxon>Candidatus Methanoperedens</taxon>
    </lineage>
</organism>
<name>A0A284VUG4_9EURY</name>
<keyword evidence="1" id="KW-0472">Membrane</keyword>
<dbReference type="InterPro" id="IPR016195">
    <property type="entry name" value="Pol/histidinol_Pase-like"/>
</dbReference>
<keyword evidence="1" id="KW-1133">Transmembrane helix</keyword>
<feature type="domain" description="PHP" evidence="2">
    <location>
        <begin position="2"/>
        <end position="50"/>
    </location>
</feature>
<keyword evidence="4" id="KW-1185">Reference proteome</keyword>
<evidence type="ECO:0000313" key="3">
    <source>
        <dbReference type="EMBL" id="SNQ62807.1"/>
    </source>
</evidence>
<dbReference type="GO" id="GO:0004534">
    <property type="term" value="F:5'-3' RNA exonuclease activity"/>
    <property type="evidence" value="ECO:0007669"/>
    <property type="project" value="TreeGrafter"/>
</dbReference>
<evidence type="ECO:0000313" key="4">
    <source>
        <dbReference type="Proteomes" id="UP000218615"/>
    </source>
</evidence>
<dbReference type="CDD" id="cd07432">
    <property type="entry name" value="PHP_HisPPase"/>
    <property type="match status" value="1"/>
</dbReference>
<dbReference type="EMBL" id="FZMP01000240">
    <property type="protein sequence ID" value="SNQ62807.1"/>
    <property type="molecule type" value="Genomic_DNA"/>
</dbReference>
<dbReference type="InterPro" id="IPR004013">
    <property type="entry name" value="PHP_dom"/>
</dbReference>
<protein>
    <submittedName>
        <fullName evidence="3">PHP domain protein</fullName>
    </submittedName>
</protein>
<proteinExistence type="predicted"/>
<evidence type="ECO:0000256" key="1">
    <source>
        <dbReference type="SAM" id="Phobius"/>
    </source>
</evidence>
<accession>A0A284VUG4</accession>
<dbReference type="Proteomes" id="UP000218615">
    <property type="component" value="Unassembled WGS sequence"/>
</dbReference>
<dbReference type="PANTHER" id="PTHR42924">
    <property type="entry name" value="EXONUCLEASE"/>
    <property type="match status" value="1"/>
</dbReference>
<gene>
    <name evidence="3" type="ORF">MNV_90021</name>
</gene>
<dbReference type="SUPFAM" id="SSF89550">
    <property type="entry name" value="PHP domain-like"/>
    <property type="match status" value="1"/>
</dbReference>
<dbReference type="Pfam" id="PF13263">
    <property type="entry name" value="PHP_C"/>
    <property type="match status" value="1"/>
</dbReference>
<dbReference type="Pfam" id="PF02811">
    <property type="entry name" value="PHP"/>
    <property type="match status" value="1"/>
</dbReference>
<reference evidence="4" key="1">
    <citation type="submission" date="2017-06" db="EMBL/GenBank/DDBJ databases">
        <authorList>
            <person name="Cremers G."/>
        </authorList>
    </citation>
    <scope>NUCLEOTIDE SEQUENCE [LARGE SCALE GENOMIC DNA]</scope>
</reference>
<dbReference type="GO" id="GO:0035312">
    <property type="term" value="F:5'-3' DNA exonuclease activity"/>
    <property type="evidence" value="ECO:0007669"/>
    <property type="project" value="TreeGrafter"/>
</dbReference>
<keyword evidence="1" id="KW-0812">Transmembrane</keyword>
<feature type="transmembrane region" description="Helical" evidence="1">
    <location>
        <begin position="224"/>
        <end position="250"/>
    </location>
</feature>
<sequence>MVVKAAIRKGLDVLCITDHNSIAGALKTQKYAAGLSGIEVVIGEEISTAEGEIIGLFLQERIEPGLDAQETAERIHEQGGIAIAPHPFSPHCPCLGCKVQHLDLDGIEVFNSIHRDPYSNRLALRKSVTNGKASMGGSDAHSVEMVGNAYTTFPGSTADDFRRSVLRKETFFGGETTSLAACIRWSNGAAMEIGKAAYRSLSGRIVQDNALHTRIHGIKKRNKIIGLFGAALYLVPPIPIISGAVGDLIIRRKARKMWNENKWID</sequence>
<evidence type="ECO:0000259" key="2">
    <source>
        <dbReference type="Pfam" id="PF02811"/>
    </source>
</evidence>